<dbReference type="RefSeq" id="WP_388114709.1">
    <property type="nucleotide sequence ID" value="NZ_JBIAHM010000022.1"/>
</dbReference>
<name>A0ABW6MIM2_9ACTN</name>
<proteinExistence type="predicted"/>
<dbReference type="Pfam" id="PF01590">
    <property type="entry name" value="GAF"/>
    <property type="match status" value="1"/>
</dbReference>
<dbReference type="Proteomes" id="UP001601303">
    <property type="component" value="Unassembled WGS sequence"/>
</dbReference>
<evidence type="ECO:0000313" key="2">
    <source>
        <dbReference type="EMBL" id="MFE9605981.1"/>
    </source>
</evidence>
<reference evidence="2 3" key="1">
    <citation type="submission" date="2024-10" db="EMBL/GenBank/DDBJ databases">
        <title>The Natural Products Discovery Center: Release of the First 8490 Sequenced Strains for Exploring Actinobacteria Biosynthetic Diversity.</title>
        <authorList>
            <person name="Kalkreuter E."/>
            <person name="Kautsar S.A."/>
            <person name="Yang D."/>
            <person name="Bader C.D."/>
            <person name="Teijaro C.N."/>
            <person name="Fluegel L."/>
            <person name="Davis C.M."/>
            <person name="Simpson J.R."/>
            <person name="Lauterbach L."/>
            <person name="Steele A.D."/>
            <person name="Gui C."/>
            <person name="Meng S."/>
            <person name="Li G."/>
            <person name="Viehrig K."/>
            <person name="Ye F."/>
            <person name="Su P."/>
            <person name="Kiefer A.F."/>
            <person name="Nichols A."/>
            <person name="Cepeda A.J."/>
            <person name="Yan W."/>
            <person name="Fan B."/>
            <person name="Jiang Y."/>
            <person name="Adhikari A."/>
            <person name="Zheng C.-J."/>
            <person name="Schuster L."/>
            <person name="Cowan T.M."/>
            <person name="Smanski M.J."/>
            <person name="Chevrette M.G."/>
            <person name="De Carvalho L.P.S."/>
            <person name="Shen B."/>
        </authorList>
    </citation>
    <scope>NUCLEOTIDE SEQUENCE [LARGE SCALE GENOMIC DNA]</scope>
    <source>
        <strain evidence="2 3">NPDC006488</strain>
    </source>
</reference>
<accession>A0ABW6MIM2</accession>
<feature type="domain" description="GAF" evidence="1">
    <location>
        <begin position="96"/>
        <end position="204"/>
    </location>
</feature>
<keyword evidence="3" id="KW-1185">Reference proteome</keyword>
<protein>
    <submittedName>
        <fullName evidence="2">GAF domain-containing protein</fullName>
    </submittedName>
</protein>
<gene>
    <name evidence="2" type="ORF">ACFYNQ_46535</name>
</gene>
<dbReference type="InterPro" id="IPR029016">
    <property type="entry name" value="GAF-like_dom_sf"/>
</dbReference>
<dbReference type="EMBL" id="JBIAHM010000022">
    <property type="protein sequence ID" value="MFE9605981.1"/>
    <property type="molecule type" value="Genomic_DNA"/>
</dbReference>
<comment type="caution">
    <text evidence="2">The sequence shown here is derived from an EMBL/GenBank/DDBJ whole genome shotgun (WGS) entry which is preliminary data.</text>
</comment>
<dbReference type="InterPro" id="IPR003018">
    <property type="entry name" value="GAF"/>
</dbReference>
<evidence type="ECO:0000313" key="3">
    <source>
        <dbReference type="Proteomes" id="UP001601303"/>
    </source>
</evidence>
<organism evidence="2 3">
    <name type="scientific">Streptomyces hokutonensis</name>
    <dbReference type="NCBI Taxonomy" id="1306990"/>
    <lineage>
        <taxon>Bacteria</taxon>
        <taxon>Bacillati</taxon>
        <taxon>Actinomycetota</taxon>
        <taxon>Actinomycetes</taxon>
        <taxon>Kitasatosporales</taxon>
        <taxon>Streptomycetaceae</taxon>
        <taxon>Streptomyces</taxon>
    </lineage>
</organism>
<sequence length="433" mass="45309">MEAPVTTSVHTLRTAHEQFVTTPGASPQVRDLVADSWRRCAVRGAHPDGSHLPPLRATAAELTAYRRAHPLAGALPLFRELLGDGAADDGHIFAVADTDGTLLWVEGDTATIERGERMHFAEGAVWSEARAGTNAPGTALELGRPVQIVTGEHYSSAAHAWSCAAAPVRDLSTGRVLGVIDLSGGSTIATPPALAAVRGAALAAEAHLARTTAMPTTTPAPDQNGARLNVLGRDSALLEHGGRVLRLSPRHSEIVLALALAGHGVMGDRLAVELSDREVPPSTVRAEMTRLRAVLGPALLGSRPYALLCPVRTDLGEVSALLAEGRVAQALGRYPGPPLPRSDAPVVVEQRRCLEQQLRGAVLGSGDPALLRRWVDADWGADDTAAWSALARTLPNGSPQRAAAAARARGLDLAEALPLQVVGHAAVLQRARS</sequence>
<evidence type="ECO:0000259" key="1">
    <source>
        <dbReference type="Pfam" id="PF01590"/>
    </source>
</evidence>
<dbReference type="Gene3D" id="3.30.450.40">
    <property type="match status" value="1"/>
</dbReference>